<feature type="region of interest" description="Disordered" evidence="1">
    <location>
        <begin position="26"/>
        <end position="84"/>
    </location>
</feature>
<evidence type="ECO:0000313" key="3">
    <source>
        <dbReference type="EMBL" id="KOM27013.1"/>
    </source>
</evidence>
<feature type="signal peptide" evidence="2">
    <location>
        <begin position="1"/>
        <end position="20"/>
    </location>
</feature>
<feature type="chain" id="PRO_5005594445" evidence="2">
    <location>
        <begin position="21"/>
        <end position="135"/>
    </location>
</feature>
<name>A0A0L9T8W3_PHAAN</name>
<organism evidence="3 4">
    <name type="scientific">Phaseolus angularis</name>
    <name type="common">Azuki bean</name>
    <name type="synonym">Vigna angularis</name>
    <dbReference type="NCBI Taxonomy" id="3914"/>
    <lineage>
        <taxon>Eukaryota</taxon>
        <taxon>Viridiplantae</taxon>
        <taxon>Streptophyta</taxon>
        <taxon>Embryophyta</taxon>
        <taxon>Tracheophyta</taxon>
        <taxon>Spermatophyta</taxon>
        <taxon>Magnoliopsida</taxon>
        <taxon>eudicotyledons</taxon>
        <taxon>Gunneridae</taxon>
        <taxon>Pentapetalae</taxon>
        <taxon>rosids</taxon>
        <taxon>fabids</taxon>
        <taxon>Fabales</taxon>
        <taxon>Fabaceae</taxon>
        <taxon>Papilionoideae</taxon>
        <taxon>50 kb inversion clade</taxon>
        <taxon>NPAAA clade</taxon>
        <taxon>indigoferoid/millettioid clade</taxon>
        <taxon>Phaseoleae</taxon>
        <taxon>Vigna</taxon>
    </lineage>
</organism>
<reference evidence="4" key="1">
    <citation type="journal article" date="2015" name="Proc. Natl. Acad. Sci. U.S.A.">
        <title>Genome sequencing of adzuki bean (Vigna angularis) provides insight into high starch and low fat accumulation and domestication.</title>
        <authorList>
            <person name="Yang K."/>
            <person name="Tian Z."/>
            <person name="Chen C."/>
            <person name="Luo L."/>
            <person name="Zhao B."/>
            <person name="Wang Z."/>
            <person name="Yu L."/>
            <person name="Li Y."/>
            <person name="Sun Y."/>
            <person name="Li W."/>
            <person name="Chen Y."/>
            <person name="Li Y."/>
            <person name="Zhang Y."/>
            <person name="Ai D."/>
            <person name="Zhao J."/>
            <person name="Shang C."/>
            <person name="Ma Y."/>
            <person name="Wu B."/>
            <person name="Wang M."/>
            <person name="Gao L."/>
            <person name="Sun D."/>
            <person name="Zhang P."/>
            <person name="Guo F."/>
            <person name="Wang W."/>
            <person name="Li Y."/>
            <person name="Wang J."/>
            <person name="Varshney R.K."/>
            <person name="Wang J."/>
            <person name="Ling H.Q."/>
            <person name="Wan P."/>
        </authorList>
    </citation>
    <scope>NUCLEOTIDE SEQUENCE</scope>
    <source>
        <strain evidence="4">cv. Jingnong 6</strain>
    </source>
</reference>
<evidence type="ECO:0000313" key="4">
    <source>
        <dbReference type="Proteomes" id="UP000053144"/>
    </source>
</evidence>
<accession>A0A0L9T8W3</accession>
<gene>
    <name evidence="3" type="ORF">LR48_Vigan352s000700</name>
</gene>
<evidence type="ECO:0000256" key="2">
    <source>
        <dbReference type="SAM" id="SignalP"/>
    </source>
</evidence>
<dbReference type="Gramene" id="KOM27013">
    <property type="protein sequence ID" value="KOM27013"/>
    <property type="gene ID" value="LR48_Vigan352s000700"/>
</dbReference>
<dbReference type="Proteomes" id="UP000053144">
    <property type="component" value="Unassembled WGS sequence"/>
</dbReference>
<feature type="compositionally biased region" description="Basic and acidic residues" evidence="1">
    <location>
        <begin position="66"/>
        <end position="84"/>
    </location>
</feature>
<protein>
    <submittedName>
        <fullName evidence="3">Uncharacterized protein</fullName>
    </submittedName>
</protein>
<sequence>MHMMMGWTFTHLAMELSVMAWLERKPPRKTRSSRPREACHMHTDGSKAGPAHVHTSVSSSHKQRRSWTERGIERKKERKHEGFTVHSREVKTLCNGKQFTHPHKLGPAEAQQQCGIHVQHKDGAFTSKGEEEDKD</sequence>
<proteinExistence type="predicted"/>
<dbReference type="AlphaFoldDB" id="A0A0L9T8W3"/>
<keyword evidence="2" id="KW-0732">Signal</keyword>
<dbReference type="EMBL" id="KQ258357">
    <property type="protein sequence ID" value="KOM27013.1"/>
    <property type="molecule type" value="Genomic_DNA"/>
</dbReference>
<feature type="compositionally biased region" description="Basic and acidic residues" evidence="1">
    <location>
        <begin position="34"/>
        <end position="45"/>
    </location>
</feature>
<evidence type="ECO:0000256" key="1">
    <source>
        <dbReference type="SAM" id="MobiDB-lite"/>
    </source>
</evidence>